<evidence type="ECO:0000256" key="2">
    <source>
        <dbReference type="SAM" id="SignalP"/>
    </source>
</evidence>
<keyword evidence="2" id="KW-0732">Signal</keyword>
<reference evidence="3" key="1">
    <citation type="submission" date="2022-08" db="UniProtKB">
        <authorList>
            <consortium name="EnsemblMetazoa"/>
        </authorList>
    </citation>
    <scope>IDENTIFICATION</scope>
    <source>
        <strain evidence="3">EBRO</strain>
    </source>
</reference>
<evidence type="ECO:0000256" key="1">
    <source>
        <dbReference type="SAM" id="MobiDB-lite"/>
    </source>
</evidence>
<accession>A0A182IMY1</accession>
<dbReference type="EnsemblMetazoa" id="AATE002155-RA">
    <property type="protein sequence ID" value="AATE002155-PA.1"/>
    <property type="gene ID" value="AATE002155"/>
</dbReference>
<dbReference type="VEuPathDB" id="VectorBase:AATE002155"/>
<organism evidence="3">
    <name type="scientific">Anopheles atroparvus</name>
    <name type="common">European mosquito</name>
    <dbReference type="NCBI Taxonomy" id="41427"/>
    <lineage>
        <taxon>Eukaryota</taxon>
        <taxon>Metazoa</taxon>
        <taxon>Ecdysozoa</taxon>
        <taxon>Arthropoda</taxon>
        <taxon>Hexapoda</taxon>
        <taxon>Insecta</taxon>
        <taxon>Pterygota</taxon>
        <taxon>Neoptera</taxon>
        <taxon>Endopterygota</taxon>
        <taxon>Diptera</taxon>
        <taxon>Nematocera</taxon>
        <taxon>Culicoidea</taxon>
        <taxon>Culicidae</taxon>
        <taxon>Anophelinae</taxon>
        <taxon>Anopheles</taxon>
    </lineage>
</organism>
<feature type="compositionally biased region" description="Low complexity" evidence="1">
    <location>
        <begin position="466"/>
        <end position="476"/>
    </location>
</feature>
<name>A0A182IMY1_ANOAO</name>
<feature type="compositionally biased region" description="Basic and acidic residues" evidence="1">
    <location>
        <begin position="477"/>
        <end position="494"/>
    </location>
</feature>
<protein>
    <submittedName>
        <fullName evidence="3">Uncharacterized protein</fullName>
    </submittedName>
</protein>
<sequence length="539" mass="60219">LLRIFSKMNLLGIVLVVFCFTKTIETAPTPCDSPETSDKVCDETDYEAYRTCIEETRVHREKRQVHPCQPQVIEPVVQTMKPFEMLVPVPPEKVIKTPKLKNLDRTVIVQQETNDIDDDSDGEEGDFYYRLPVNVTTVIRLTNIVNNTNNIHMPTTVNNTNVNNINIYSNLTELAQDDAPSEKEDNCCTAVRPQSCHTSTQGVRCKHRKFQTCGPQCTAKVVHIQKRKRCSRTTGECEEKIAYVPQPEQPPTCVYIEEWPYVVCGKQANMSVICAGCYDHYGRGYEAVHGHPRMQPQCFGCYDDAFEMGPLYRRGPVLRPFYYHQPPCYLSGSCPDDYDNCGYGCYGHERIDPAWGQPNMEEYEPPMNPANTIYYDPDDLEISDEPSADWGVPTAKCAVATDGNTIMLKNCTDSIDNPYLAAPAMHPYYNKIIKSKKTDHSDRPPTSTVAAEAPSTDGAMSQGDASTTTTTSPGTSHDPELEYDKKTTSIKQDKNAGIITTPDVEPDDDFDDTEDDGSGAAARSRANTNGFIDDEDLAL</sequence>
<feature type="region of interest" description="Disordered" evidence="1">
    <location>
        <begin position="436"/>
        <end position="539"/>
    </location>
</feature>
<dbReference type="AlphaFoldDB" id="A0A182IMY1"/>
<proteinExistence type="predicted"/>
<evidence type="ECO:0000313" key="3">
    <source>
        <dbReference type="EnsemblMetazoa" id="AATE002155-PA.1"/>
    </source>
</evidence>
<feature type="signal peptide" evidence="2">
    <location>
        <begin position="1"/>
        <end position="26"/>
    </location>
</feature>
<feature type="compositionally biased region" description="Acidic residues" evidence="1">
    <location>
        <begin position="504"/>
        <end position="517"/>
    </location>
</feature>
<feature type="chain" id="PRO_5043735996" evidence="2">
    <location>
        <begin position="27"/>
        <end position="539"/>
    </location>
</feature>